<dbReference type="InterPro" id="IPR023198">
    <property type="entry name" value="PGP-like_dom2"/>
</dbReference>
<dbReference type="NCBIfam" id="TIGR01509">
    <property type="entry name" value="HAD-SF-IA-v3"/>
    <property type="match status" value="1"/>
</dbReference>
<dbReference type="PANTHER" id="PTHR43434:SF1">
    <property type="entry name" value="PHOSPHOGLYCOLATE PHOSPHATASE"/>
    <property type="match status" value="1"/>
</dbReference>
<dbReference type="PANTHER" id="PTHR43434">
    <property type="entry name" value="PHOSPHOGLYCOLATE PHOSPHATASE"/>
    <property type="match status" value="1"/>
</dbReference>
<evidence type="ECO:0000256" key="1">
    <source>
        <dbReference type="ARBA" id="ARBA00000830"/>
    </source>
</evidence>
<dbReference type="AlphaFoldDB" id="A0A418T779"/>
<dbReference type="GO" id="GO:0006281">
    <property type="term" value="P:DNA repair"/>
    <property type="evidence" value="ECO:0007669"/>
    <property type="project" value="TreeGrafter"/>
</dbReference>
<dbReference type="EC" id="3.1.3.18" evidence="4"/>
<sequence>MSRFKAILFDCDGVLLDSEPLGCAAVARAMTAAGVDITVDEAVTLFCGSSAEASFTVMERAGLDAYTVFEHADRILFEMFDQHIPLIDGIERVLWDFDVPMAVCSNSMIRRLDRSIARSPLAKRFDGHIYSAEHVPAAKPAPDLAFFAAAQLGVSPGEAIFIDDNPHGLRCGLDAGCLSIGFIGPSERRKDHASALRDAGADHVVHGMTELHALLTKLSLPAAA</sequence>
<dbReference type="Proteomes" id="UP000284202">
    <property type="component" value="Unassembled WGS sequence"/>
</dbReference>
<dbReference type="EMBL" id="QZCG01000001">
    <property type="protein sequence ID" value="RJE89084.1"/>
    <property type="molecule type" value="Genomic_DNA"/>
</dbReference>
<evidence type="ECO:0000313" key="5">
    <source>
        <dbReference type="EMBL" id="RJE89084.1"/>
    </source>
</evidence>
<organism evidence="5 6">
    <name type="scientific">Paracoccus onubensis</name>
    <dbReference type="NCBI Taxonomy" id="1675788"/>
    <lineage>
        <taxon>Bacteria</taxon>
        <taxon>Pseudomonadati</taxon>
        <taxon>Pseudomonadota</taxon>
        <taxon>Alphaproteobacteria</taxon>
        <taxon>Rhodobacterales</taxon>
        <taxon>Paracoccaceae</taxon>
        <taxon>Paracoccus</taxon>
    </lineage>
</organism>
<accession>A0A418T779</accession>
<dbReference type="Gene3D" id="1.10.150.240">
    <property type="entry name" value="Putative phosphatase, domain 2"/>
    <property type="match status" value="1"/>
</dbReference>
<dbReference type="SFLD" id="SFLDS00003">
    <property type="entry name" value="Haloacid_Dehalogenase"/>
    <property type="match status" value="1"/>
</dbReference>
<evidence type="ECO:0000256" key="3">
    <source>
        <dbReference type="ARBA" id="ARBA00006171"/>
    </source>
</evidence>
<dbReference type="PRINTS" id="PR00413">
    <property type="entry name" value="HADHALOGNASE"/>
</dbReference>
<evidence type="ECO:0000256" key="4">
    <source>
        <dbReference type="ARBA" id="ARBA00013078"/>
    </source>
</evidence>
<dbReference type="InterPro" id="IPR036412">
    <property type="entry name" value="HAD-like_sf"/>
</dbReference>
<dbReference type="InterPro" id="IPR023214">
    <property type="entry name" value="HAD_sf"/>
</dbReference>
<dbReference type="SFLD" id="SFLDG01129">
    <property type="entry name" value="C1.5:_HAD__Beta-PGM__Phosphata"/>
    <property type="match status" value="1"/>
</dbReference>
<dbReference type="SUPFAM" id="SSF56784">
    <property type="entry name" value="HAD-like"/>
    <property type="match status" value="1"/>
</dbReference>
<dbReference type="Gene3D" id="3.40.50.1000">
    <property type="entry name" value="HAD superfamily/HAD-like"/>
    <property type="match status" value="1"/>
</dbReference>
<dbReference type="OrthoDB" id="9797743at2"/>
<dbReference type="Pfam" id="PF13419">
    <property type="entry name" value="HAD_2"/>
    <property type="match status" value="1"/>
</dbReference>
<dbReference type="RefSeq" id="WP_119744686.1">
    <property type="nucleotide sequence ID" value="NZ_QZCG01000001.1"/>
</dbReference>
<dbReference type="InterPro" id="IPR006439">
    <property type="entry name" value="HAD-SF_hydro_IA"/>
</dbReference>
<name>A0A418T779_9RHOB</name>
<evidence type="ECO:0000256" key="2">
    <source>
        <dbReference type="ARBA" id="ARBA00004818"/>
    </source>
</evidence>
<dbReference type="InterPro" id="IPR050155">
    <property type="entry name" value="HAD-like_hydrolase_sf"/>
</dbReference>
<dbReference type="GO" id="GO:0005829">
    <property type="term" value="C:cytosol"/>
    <property type="evidence" value="ECO:0007669"/>
    <property type="project" value="TreeGrafter"/>
</dbReference>
<gene>
    <name evidence="5" type="ORF">D3P04_00010</name>
</gene>
<proteinExistence type="inferred from homology"/>
<dbReference type="GO" id="GO:0008967">
    <property type="term" value="F:phosphoglycolate phosphatase activity"/>
    <property type="evidence" value="ECO:0007669"/>
    <property type="project" value="UniProtKB-EC"/>
</dbReference>
<reference evidence="6" key="1">
    <citation type="submission" date="2018-09" db="EMBL/GenBank/DDBJ databases">
        <title>Acidovorax cavernicola nov. sp. isolated from Gruta de las Maravillas (Aracena, Spain).</title>
        <authorList>
            <person name="Jurado V."/>
            <person name="Gutierrez-Patricio S."/>
            <person name="Gonzalez-Pimentel J.L."/>
            <person name="Miller A.Z."/>
            <person name="Laiz L."/>
            <person name="Saiz-Jimenez C."/>
        </authorList>
    </citation>
    <scope>NUCLEOTIDE SEQUENCE [LARGE SCALE GENOMIC DNA]</scope>
    <source>
        <strain evidence="6">1011MAR3C25</strain>
    </source>
</reference>
<comment type="similarity">
    <text evidence="3">Belongs to the HAD-like hydrolase superfamily. CbbY/CbbZ/Gph/YieH family.</text>
</comment>
<comment type="pathway">
    <text evidence="2">Organic acid metabolism; glycolate biosynthesis; glycolate from 2-phosphoglycolate: step 1/1.</text>
</comment>
<keyword evidence="6" id="KW-1185">Reference proteome</keyword>
<evidence type="ECO:0000313" key="6">
    <source>
        <dbReference type="Proteomes" id="UP000284202"/>
    </source>
</evidence>
<protein>
    <recommendedName>
        <fullName evidence="4">phosphoglycolate phosphatase</fullName>
        <ecNumber evidence="4">3.1.3.18</ecNumber>
    </recommendedName>
</protein>
<comment type="catalytic activity">
    <reaction evidence="1">
        <text>2-phosphoglycolate + H2O = glycolate + phosphate</text>
        <dbReference type="Rhea" id="RHEA:14369"/>
        <dbReference type="ChEBI" id="CHEBI:15377"/>
        <dbReference type="ChEBI" id="CHEBI:29805"/>
        <dbReference type="ChEBI" id="CHEBI:43474"/>
        <dbReference type="ChEBI" id="CHEBI:58033"/>
        <dbReference type="EC" id="3.1.3.18"/>
    </reaction>
</comment>
<comment type="caution">
    <text evidence="5">The sequence shown here is derived from an EMBL/GenBank/DDBJ whole genome shotgun (WGS) entry which is preliminary data.</text>
</comment>
<dbReference type="InterPro" id="IPR041492">
    <property type="entry name" value="HAD_2"/>
</dbReference>